<gene>
    <name evidence="1" type="ORF">TNCT_589131</name>
</gene>
<accession>A0A8X6J1H2</accession>
<sequence length="78" mass="8785">MATSLTDLTHAASWLWGYIKPQVYSNSPSSLVELNDAIRNEFSCIQPEMLHVAVDGVITRLRFVVKEDTQNKYASVVE</sequence>
<proteinExistence type="predicted"/>
<name>A0A8X6J1H2_TRICU</name>
<reference evidence="1" key="1">
    <citation type="submission" date="2020-07" db="EMBL/GenBank/DDBJ databases">
        <title>Multicomponent nature underlies the extraordinary mechanical properties of spider dragline silk.</title>
        <authorList>
            <person name="Kono N."/>
            <person name="Nakamura H."/>
            <person name="Mori M."/>
            <person name="Yoshida Y."/>
            <person name="Ohtoshi R."/>
            <person name="Malay A.D."/>
            <person name="Moran D.A.P."/>
            <person name="Tomita M."/>
            <person name="Numata K."/>
            <person name="Arakawa K."/>
        </authorList>
    </citation>
    <scope>NUCLEOTIDE SEQUENCE</scope>
</reference>
<dbReference type="Gene3D" id="3.30.420.10">
    <property type="entry name" value="Ribonuclease H-like superfamily/Ribonuclease H"/>
    <property type="match status" value="1"/>
</dbReference>
<keyword evidence="2" id="KW-1185">Reference proteome</keyword>
<comment type="caution">
    <text evidence="1">The sequence shown here is derived from an EMBL/GenBank/DDBJ whole genome shotgun (WGS) entry which is preliminary data.</text>
</comment>
<dbReference type="EMBL" id="BMAO01029617">
    <property type="protein sequence ID" value="GFR33034.1"/>
    <property type="molecule type" value="Genomic_DNA"/>
</dbReference>
<evidence type="ECO:0000313" key="2">
    <source>
        <dbReference type="Proteomes" id="UP000887116"/>
    </source>
</evidence>
<dbReference type="InterPro" id="IPR036397">
    <property type="entry name" value="RNaseH_sf"/>
</dbReference>
<protein>
    <submittedName>
        <fullName evidence="1">Uncharacterized protein</fullName>
    </submittedName>
</protein>
<evidence type="ECO:0000313" key="1">
    <source>
        <dbReference type="EMBL" id="GFR33034.1"/>
    </source>
</evidence>
<dbReference type="OrthoDB" id="7787442at2759"/>
<organism evidence="1 2">
    <name type="scientific">Trichonephila clavata</name>
    <name type="common">Joro spider</name>
    <name type="synonym">Nephila clavata</name>
    <dbReference type="NCBI Taxonomy" id="2740835"/>
    <lineage>
        <taxon>Eukaryota</taxon>
        <taxon>Metazoa</taxon>
        <taxon>Ecdysozoa</taxon>
        <taxon>Arthropoda</taxon>
        <taxon>Chelicerata</taxon>
        <taxon>Arachnida</taxon>
        <taxon>Araneae</taxon>
        <taxon>Araneomorphae</taxon>
        <taxon>Entelegynae</taxon>
        <taxon>Araneoidea</taxon>
        <taxon>Nephilidae</taxon>
        <taxon>Trichonephila</taxon>
    </lineage>
</organism>
<dbReference type="AlphaFoldDB" id="A0A8X6J1H2"/>
<dbReference type="Proteomes" id="UP000887116">
    <property type="component" value="Unassembled WGS sequence"/>
</dbReference>
<dbReference type="GO" id="GO:0003676">
    <property type="term" value="F:nucleic acid binding"/>
    <property type="evidence" value="ECO:0007669"/>
    <property type="project" value="InterPro"/>
</dbReference>